<dbReference type="KEGG" id="azc:AZC_1785"/>
<dbReference type="InterPro" id="IPR000182">
    <property type="entry name" value="GNAT_dom"/>
</dbReference>
<dbReference type="EMBL" id="AP009384">
    <property type="protein sequence ID" value="BAF87783.1"/>
    <property type="molecule type" value="Genomic_DNA"/>
</dbReference>
<evidence type="ECO:0000259" key="3">
    <source>
        <dbReference type="PROSITE" id="PS51186"/>
    </source>
</evidence>
<dbReference type="PROSITE" id="PS51186">
    <property type="entry name" value="GNAT"/>
    <property type="match status" value="1"/>
</dbReference>
<proteinExistence type="predicted"/>
<dbReference type="AlphaFoldDB" id="A8I4X9"/>
<evidence type="ECO:0000313" key="4">
    <source>
        <dbReference type="EMBL" id="BAF87783.1"/>
    </source>
</evidence>
<reference evidence="4 5" key="3">
    <citation type="journal article" date="2008" name="BMC Genomics">
        <title>The genome of the versatile nitrogen fixer Azorhizobium caulinodans ORS571.</title>
        <authorList>
            <person name="Lee KB."/>
            <person name="Backer P.D."/>
            <person name="Aono T."/>
            <person name="Liu CT."/>
            <person name="Suzuki S."/>
            <person name="Suzuki T."/>
            <person name="Kaneko T."/>
            <person name="Yamada M."/>
            <person name="Tabata S."/>
            <person name="Kupfer D.M."/>
            <person name="Najar F.Z."/>
            <person name="Wiley G.B."/>
            <person name="Roe B."/>
            <person name="Binnewies T.T."/>
            <person name="Ussery D.W."/>
            <person name="D'Haeze W."/>
            <person name="Herder J.D."/>
            <person name="Gevers D."/>
            <person name="Vereecke D."/>
            <person name="Holsters M."/>
            <person name="Oyaizu H."/>
        </authorList>
    </citation>
    <scope>NUCLEOTIDE SEQUENCE [LARGE SCALE GENOMIC DNA]</scope>
    <source>
        <strain evidence="5">ATCC 43989 / DSM 5975 / JCM 20966 / LMG 6465 / NBRC 14845 / NCIMB 13405 / ORS 571</strain>
    </source>
</reference>
<evidence type="ECO:0000313" key="5">
    <source>
        <dbReference type="Proteomes" id="UP000000270"/>
    </source>
</evidence>
<evidence type="ECO:0000256" key="2">
    <source>
        <dbReference type="ARBA" id="ARBA00023315"/>
    </source>
</evidence>
<protein>
    <submittedName>
        <fullName evidence="4">GCN5-related N-acetyltransferase</fullName>
    </submittedName>
</protein>
<keyword evidence="5" id="KW-1185">Reference proteome</keyword>
<sequence>MSTTALRPALPGDTSMLASIFRSSIFELTEEDYDDDQQEAWAEAADDEEAFGTRLADQLTLVATRDGEPVGFVSVKDNAVIDLLYVRPDVAGEGVGTLLCDAAEKLAEARGAKSLKADASDTALGFFQARGYVPQRRNTVPLGEVWLANTTVEKTFGPGSAMQ</sequence>
<dbReference type="PANTHER" id="PTHR43877">
    <property type="entry name" value="AMINOALKYLPHOSPHONATE N-ACETYLTRANSFERASE-RELATED-RELATED"/>
    <property type="match status" value="1"/>
</dbReference>
<organism evidence="4 5">
    <name type="scientific">Azorhizobium caulinodans (strain ATCC 43989 / DSM 5975 / JCM 20966 / LMG 6465 / NBRC 14845 / NCIMB 13405 / ORS 571)</name>
    <dbReference type="NCBI Taxonomy" id="438753"/>
    <lineage>
        <taxon>Bacteria</taxon>
        <taxon>Pseudomonadati</taxon>
        <taxon>Pseudomonadota</taxon>
        <taxon>Alphaproteobacteria</taxon>
        <taxon>Hyphomicrobiales</taxon>
        <taxon>Xanthobacteraceae</taxon>
        <taxon>Azorhizobium</taxon>
    </lineage>
</organism>
<dbReference type="Pfam" id="PF13673">
    <property type="entry name" value="Acetyltransf_10"/>
    <property type="match status" value="1"/>
</dbReference>
<dbReference type="SUPFAM" id="SSF55729">
    <property type="entry name" value="Acyl-CoA N-acyltransferases (Nat)"/>
    <property type="match status" value="1"/>
</dbReference>
<dbReference type="STRING" id="438753.AZC_1785"/>
<reference evidence="4 5" key="6">
    <citation type="journal article" date="2011" name="Appl. Environ. Microbiol.">
        <title>Involvement of the azorhizobial chromosome partition gene (parA) in the onset of bacteroid differentiation during Sesbania rostrata stem nodule development.</title>
        <authorList>
            <person name="Liu CT."/>
            <person name="Lee KB."/>
            <person name="Wang YS."/>
            <person name="Peng MH."/>
            <person name="Lee KT."/>
            <person name="Suzuki S."/>
            <person name="Suzuki T."/>
            <person name="Oyaizu H."/>
        </authorList>
    </citation>
    <scope>NUCLEOTIDE SEQUENCE [LARGE SCALE GENOMIC DNA]</scope>
    <source>
        <strain evidence="5">ATCC 43989 / DSM 5975 / JCM 20966 / LMG 6465 / NBRC 14845 / NCIMB 13405 / ORS 571</strain>
    </source>
</reference>
<reference evidence="4 5" key="1">
    <citation type="journal article" date="2007" name="Appl. Environ. Microbiol.">
        <title>Rhizobial factors required for stem nodule maturation and maintenance in Sesbania rostrata-Azorhizobium caulinodans ORS571 symbiosis.</title>
        <authorList>
            <person name="Suzuki S."/>
            <person name="Aono T."/>
            <person name="Lee KB."/>
            <person name="Suzuki T."/>
            <person name="Liu CT."/>
            <person name="Miwa H."/>
            <person name="Wakao S."/>
            <person name="Iki T."/>
            <person name="Oyaizu H."/>
        </authorList>
    </citation>
    <scope>NUCLEOTIDE SEQUENCE [LARGE SCALE GENOMIC DNA]</scope>
    <source>
        <strain evidence="5">ATCC 43989 / DSM 5975 / JCM 20966 / LMG 6465 / NBRC 14845 / NCIMB 13405 / ORS 571</strain>
    </source>
</reference>
<dbReference type="eggNOG" id="COG0454">
    <property type="taxonomic scope" value="Bacteria"/>
</dbReference>
<dbReference type="HOGENOM" id="CLU_087351_0_0_5"/>
<evidence type="ECO:0000256" key="1">
    <source>
        <dbReference type="ARBA" id="ARBA00022679"/>
    </source>
</evidence>
<dbReference type="GO" id="GO:0016747">
    <property type="term" value="F:acyltransferase activity, transferring groups other than amino-acyl groups"/>
    <property type="evidence" value="ECO:0007669"/>
    <property type="project" value="InterPro"/>
</dbReference>
<keyword evidence="2" id="KW-0012">Acyltransferase</keyword>
<accession>A8I4X9</accession>
<dbReference type="Proteomes" id="UP000000270">
    <property type="component" value="Chromosome"/>
</dbReference>
<gene>
    <name evidence="4" type="ordered locus">AZC_1785</name>
</gene>
<name>A8I4X9_AZOC5</name>
<dbReference type="PANTHER" id="PTHR43877:SF2">
    <property type="entry name" value="AMINOALKYLPHOSPHONATE N-ACETYLTRANSFERASE-RELATED"/>
    <property type="match status" value="1"/>
</dbReference>
<feature type="domain" description="N-acetyltransferase" evidence="3">
    <location>
        <begin position="4"/>
        <end position="152"/>
    </location>
</feature>
<keyword evidence="1 4" id="KW-0808">Transferase</keyword>
<reference evidence="4 5" key="4">
    <citation type="journal article" date="2009" name="Appl. Environ. Microbiol.">
        <title>Comparative genome-wide transcriptional profiling of Azorhizobium caulinodans ORS571 grown under free-living and symbiotic conditions.</title>
        <authorList>
            <person name="Tsukada S."/>
            <person name="Aono T."/>
            <person name="Akiba N."/>
            <person name="Lee KB."/>
            <person name="Liu CT."/>
            <person name="Toyazaki H."/>
            <person name="Oyaizu H."/>
        </authorList>
    </citation>
    <scope>NUCLEOTIDE SEQUENCE [LARGE SCALE GENOMIC DNA]</scope>
    <source>
        <strain evidence="5">ATCC 43989 / DSM 5975 / JCM 20966 / LMG 6465 / NBRC 14845 / NCIMB 13405 / ORS 571</strain>
    </source>
</reference>
<dbReference type="InterPro" id="IPR050832">
    <property type="entry name" value="Bact_Acetyltransf"/>
</dbReference>
<dbReference type="CDD" id="cd04301">
    <property type="entry name" value="NAT_SF"/>
    <property type="match status" value="1"/>
</dbReference>
<reference evidence="4 5" key="5">
    <citation type="journal article" date="2010" name="Appl. Environ. Microbiol.">
        <title>phrR-like gene praR of Azorhizobium caulinodans ORS571 is essential for symbiosis with Sesbania rostrata and is involved in expression of reb genes.</title>
        <authorList>
            <person name="Akiba N."/>
            <person name="Aono T."/>
            <person name="Toyazaki H."/>
            <person name="Sato S."/>
            <person name="Oyaizu H."/>
        </authorList>
    </citation>
    <scope>NUCLEOTIDE SEQUENCE [LARGE SCALE GENOMIC DNA]</scope>
    <source>
        <strain evidence="5">ATCC 43989 / DSM 5975 / JCM 20966 / LMG 6465 / NBRC 14845 / NCIMB 13405 / ORS 571</strain>
    </source>
</reference>
<dbReference type="InterPro" id="IPR016181">
    <property type="entry name" value="Acyl_CoA_acyltransferase"/>
</dbReference>
<dbReference type="RefSeq" id="WP_012170313.1">
    <property type="nucleotide sequence ID" value="NC_009937.1"/>
</dbReference>
<reference evidence="5" key="2">
    <citation type="submission" date="2007-04" db="EMBL/GenBank/DDBJ databases">
        <title>Complete genome sequence of the nitrogen-fixing bacterium Azorhizobium caulinodans ORS571.</title>
        <authorList>
            <person name="Lee K.B."/>
            <person name="Backer P.D."/>
            <person name="Aono T."/>
            <person name="Liu C.T."/>
            <person name="Suzuki S."/>
            <person name="Suzuki T."/>
            <person name="Kaneko T."/>
            <person name="Yamada M."/>
            <person name="Tabata S."/>
            <person name="Kupfer D.M."/>
            <person name="Najar F.Z."/>
            <person name="Wiley G.B."/>
            <person name="Roe B."/>
            <person name="Binnewies T."/>
            <person name="Ussery D."/>
            <person name="Vereecke D."/>
            <person name="Gevers D."/>
            <person name="Holsters M."/>
            <person name="Oyaizu H."/>
        </authorList>
    </citation>
    <scope>NUCLEOTIDE SEQUENCE [LARGE SCALE GENOMIC DNA]</scope>
    <source>
        <strain evidence="5">ATCC 43989 / DSM 5975 / JCM 20966 / LMG 6465 / NBRC 14845 / NCIMB 13405 / ORS 571</strain>
    </source>
</reference>
<dbReference type="Gene3D" id="3.40.630.30">
    <property type="match status" value="1"/>
</dbReference>